<dbReference type="RefSeq" id="WP_089699870.1">
    <property type="nucleotide sequence ID" value="NZ_FNHL01000008.1"/>
</dbReference>
<feature type="transmembrane region" description="Helical" evidence="1">
    <location>
        <begin position="137"/>
        <end position="157"/>
    </location>
</feature>
<keyword evidence="1" id="KW-0812">Transmembrane</keyword>
<dbReference type="Pfam" id="PF03729">
    <property type="entry name" value="DUF308"/>
    <property type="match status" value="1"/>
</dbReference>
<keyword evidence="3" id="KW-1185">Reference proteome</keyword>
<accession>A0A1G9ZL24</accession>
<evidence type="ECO:0000313" key="2">
    <source>
        <dbReference type="EMBL" id="SDN22212.1"/>
    </source>
</evidence>
<evidence type="ECO:0000313" key="3">
    <source>
        <dbReference type="Proteomes" id="UP000199451"/>
    </source>
</evidence>
<dbReference type="GO" id="GO:0005886">
    <property type="term" value="C:plasma membrane"/>
    <property type="evidence" value="ECO:0007669"/>
    <property type="project" value="TreeGrafter"/>
</dbReference>
<dbReference type="Proteomes" id="UP000199451">
    <property type="component" value="Unassembled WGS sequence"/>
</dbReference>
<feature type="transmembrane region" description="Helical" evidence="1">
    <location>
        <begin position="52"/>
        <end position="72"/>
    </location>
</feature>
<proteinExistence type="predicted"/>
<dbReference type="EMBL" id="FNHL01000008">
    <property type="protein sequence ID" value="SDN22212.1"/>
    <property type="molecule type" value="Genomic_DNA"/>
</dbReference>
<keyword evidence="1" id="KW-1133">Transmembrane helix</keyword>
<dbReference type="PANTHER" id="PTHR34989:SF1">
    <property type="entry name" value="PROTEIN HDED"/>
    <property type="match status" value="1"/>
</dbReference>
<dbReference type="STRING" id="660521.SAMN04487949_3676"/>
<keyword evidence="1" id="KW-0472">Membrane</keyword>
<evidence type="ECO:0000256" key="1">
    <source>
        <dbReference type="SAM" id="Phobius"/>
    </source>
</evidence>
<name>A0A1G9ZL24_9EURY</name>
<feature type="transmembrane region" description="Helical" evidence="1">
    <location>
        <begin position="27"/>
        <end position="46"/>
    </location>
</feature>
<feature type="transmembrane region" description="Helical" evidence="1">
    <location>
        <begin position="163"/>
        <end position="185"/>
    </location>
</feature>
<dbReference type="AlphaFoldDB" id="A0A1G9ZL24"/>
<feature type="transmembrane region" description="Helical" evidence="1">
    <location>
        <begin position="105"/>
        <end position="125"/>
    </location>
</feature>
<gene>
    <name evidence="2" type="ORF">SAMN04487949_3676</name>
</gene>
<dbReference type="InterPro" id="IPR005325">
    <property type="entry name" value="DUF308_memb"/>
</dbReference>
<dbReference type="OrthoDB" id="306524at2157"/>
<dbReference type="InterPro" id="IPR052712">
    <property type="entry name" value="Acid_resist_chaperone_HdeD"/>
</dbReference>
<reference evidence="3" key="1">
    <citation type="submission" date="2016-10" db="EMBL/GenBank/DDBJ databases">
        <authorList>
            <person name="Varghese N."/>
            <person name="Submissions S."/>
        </authorList>
    </citation>
    <scope>NUCLEOTIDE SEQUENCE [LARGE SCALE GENOMIC DNA]</scope>
    <source>
        <strain evidence="3">CGMCC 1.10119</strain>
    </source>
</reference>
<organism evidence="2 3">
    <name type="scientific">Halogranum gelatinilyticum</name>
    <dbReference type="NCBI Taxonomy" id="660521"/>
    <lineage>
        <taxon>Archaea</taxon>
        <taxon>Methanobacteriati</taxon>
        <taxon>Methanobacteriota</taxon>
        <taxon>Stenosarchaea group</taxon>
        <taxon>Halobacteria</taxon>
        <taxon>Halobacteriales</taxon>
        <taxon>Haloferacaceae</taxon>
    </lineage>
</organism>
<dbReference type="PANTHER" id="PTHR34989">
    <property type="entry name" value="PROTEIN HDED"/>
    <property type="match status" value="1"/>
</dbReference>
<sequence length="205" mass="20645">MSSTSNPSAGAADEPLGSSLQSNWRPLLAAGVVVALLGLVATLAPFLTGLSIATLVGVLLIVGGVTQAIGAFRATGWRGFVWQIAVGAVTLLAGLAVFLNPVFGLLTLTLLVVGYLLASGVVEVAMGLRLRGERRSLWTVASGVIGIILALLLWAGFPSTALWAVGVMFGVNLLVTGLSMVGIALGARSLSEPVDTGVTPGVGGV</sequence>
<feature type="transmembrane region" description="Helical" evidence="1">
    <location>
        <begin position="79"/>
        <end position="99"/>
    </location>
</feature>
<protein>
    <submittedName>
        <fullName evidence="2">Uncharacterized membrane protein HdeD, DUF308 family</fullName>
    </submittedName>
</protein>